<dbReference type="AlphaFoldDB" id="A0A069PTW3"/>
<proteinExistence type="predicted"/>
<name>A0A069PTW3_9BURK</name>
<keyword evidence="2" id="KW-1185">Reference proteome</keyword>
<evidence type="ECO:0000313" key="1">
    <source>
        <dbReference type="EMBL" id="KDR44188.1"/>
    </source>
</evidence>
<gene>
    <name evidence="1" type="ORF">BG61_19170</name>
</gene>
<reference evidence="1 2" key="1">
    <citation type="submission" date="2014-03" db="EMBL/GenBank/DDBJ databases">
        <title>Draft Genome Sequences of Four Burkholderia Strains.</title>
        <authorList>
            <person name="Liu X.Y."/>
            <person name="Li C.X."/>
            <person name="Xu J.H."/>
        </authorList>
    </citation>
    <scope>NUCLEOTIDE SEQUENCE [LARGE SCALE GENOMIC DNA]</scope>
    <source>
        <strain evidence="1 2">DSM 50014</strain>
    </source>
</reference>
<dbReference type="Proteomes" id="UP000027466">
    <property type="component" value="Unassembled WGS sequence"/>
</dbReference>
<organism evidence="1 2">
    <name type="scientific">Caballeronia glathei</name>
    <dbReference type="NCBI Taxonomy" id="60547"/>
    <lineage>
        <taxon>Bacteria</taxon>
        <taxon>Pseudomonadati</taxon>
        <taxon>Pseudomonadota</taxon>
        <taxon>Betaproteobacteria</taxon>
        <taxon>Burkholderiales</taxon>
        <taxon>Burkholderiaceae</taxon>
        <taxon>Caballeronia</taxon>
    </lineage>
</organism>
<sequence length="193" mass="21172">MIACALAGCGAHEEANRENLTAAVSQFLDAHGDMCVGKVNWPIDITKEEAQAHTPNSMQLPALKKVGLVEQKQVSDTTMRFSLTDEGRKYYLHKPMPSVASDGTMRMHEGDLCYGKLHVDKVIGWEPVRTENGAQRTVVTYTYTIDAAPWTRNPDVQQMFPVVAMVVKSGGVLQLKQVVVLTKDGWKGQVGTG</sequence>
<comment type="caution">
    <text evidence="1">The sequence shown here is derived from an EMBL/GenBank/DDBJ whole genome shotgun (WGS) entry which is preliminary data.</text>
</comment>
<protein>
    <submittedName>
        <fullName evidence="1">Uncharacterized protein</fullName>
    </submittedName>
</protein>
<dbReference type="EMBL" id="JFHC01000003">
    <property type="protein sequence ID" value="KDR44188.1"/>
    <property type="molecule type" value="Genomic_DNA"/>
</dbReference>
<accession>A0A069PTW3</accession>
<dbReference type="STRING" id="60547.GCA_000751215_04308"/>
<evidence type="ECO:0000313" key="2">
    <source>
        <dbReference type="Proteomes" id="UP000027466"/>
    </source>
</evidence>